<organism evidence="1 2">
    <name type="scientific">Gilvimarinus gilvus</name>
    <dbReference type="NCBI Taxonomy" id="3058038"/>
    <lineage>
        <taxon>Bacteria</taxon>
        <taxon>Pseudomonadati</taxon>
        <taxon>Pseudomonadota</taxon>
        <taxon>Gammaproteobacteria</taxon>
        <taxon>Cellvibrionales</taxon>
        <taxon>Cellvibrionaceae</taxon>
        <taxon>Gilvimarinus</taxon>
    </lineage>
</organism>
<evidence type="ECO:0000313" key="2">
    <source>
        <dbReference type="Proteomes" id="UP001273505"/>
    </source>
</evidence>
<dbReference type="Proteomes" id="UP001273505">
    <property type="component" value="Unassembled WGS sequence"/>
</dbReference>
<name>A0ABU4RV06_9GAMM</name>
<gene>
    <name evidence="1" type="ORF">SCD92_01340</name>
</gene>
<dbReference type="EMBL" id="JAXAFO010000001">
    <property type="protein sequence ID" value="MDX6847982.1"/>
    <property type="molecule type" value="Genomic_DNA"/>
</dbReference>
<proteinExistence type="predicted"/>
<reference evidence="1 2" key="1">
    <citation type="submission" date="2023-11" db="EMBL/GenBank/DDBJ databases">
        <title>Gilvimarinus fulvus sp. nov., isolated from the surface of Kelp.</title>
        <authorList>
            <person name="Sun Y.Y."/>
            <person name="Gong Y."/>
            <person name="Du Z.J."/>
        </authorList>
    </citation>
    <scope>NUCLEOTIDE SEQUENCE [LARGE SCALE GENOMIC DNA]</scope>
    <source>
        <strain evidence="1 2">SDUM040013</strain>
    </source>
</reference>
<comment type="caution">
    <text evidence="1">The sequence shown here is derived from an EMBL/GenBank/DDBJ whole genome shotgun (WGS) entry which is preliminary data.</text>
</comment>
<sequence length="40" mass="4435">MNRNLVSGEWSQTAGGKVYQTTRFTARLPTYAANGVFARN</sequence>
<evidence type="ECO:0000313" key="1">
    <source>
        <dbReference type="EMBL" id="MDX6847982.1"/>
    </source>
</evidence>
<protein>
    <submittedName>
        <fullName evidence="1">Uncharacterized protein</fullName>
    </submittedName>
</protein>
<dbReference type="RefSeq" id="WP_302724576.1">
    <property type="nucleotide sequence ID" value="NZ_JAULRU010000797.1"/>
</dbReference>
<accession>A0ABU4RV06</accession>
<keyword evidence="2" id="KW-1185">Reference proteome</keyword>